<feature type="transmembrane region" description="Helical" evidence="1">
    <location>
        <begin position="352"/>
        <end position="370"/>
    </location>
</feature>
<comment type="caution">
    <text evidence="2">The sequence shown here is derived from an EMBL/GenBank/DDBJ whole genome shotgun (WGS) entry which is preliminary data.</text>
</comment>
<dbReference type="RefSeq" id="WP_321550028.1">
    <property type="nucleotide sequence ID" value="NZ_JAXIVS010000014.1"/>
</dbReference>
<dbReference type="EMBL" id="JAXIVS010000014">
    <property type="protein sequence ID" value="MDY7231316.1"/>
    <property type="molecule type" value="Genomic_DNA"/>
</dbReference>
<evidence type="ECO:0000313" key="3">
    <source>
        <dbReference type="Proteomes" id="UP001291309"/>
    </source>
</evidence>
<keyword evidence="1" id="KW-0812">Transmembrane</keyword>
<proteinExistence type="predicted"/>
<reference evidence="2 3" key="1">
    <citation type="submission" date="2023-12" db="EMBL/GenBank/DDBJ databases">
        <title>the genome sequence of Hyalangium sp. s54d21.</title>
        <authorList>
            <person name="Zhang X."/>
        </authorList>
    </citation>
    <scope>NUCLEOTIDE SEQUENCE [LARGE SCALE GENOMIC DNA]</scope>
    <source>
        <strain evidence="3">s54d21</strain>
    </source>
</reference>
<evidence type="ECO:0000313" key="2">
    <source>
        <dbReference type="EMBL" id="MDY7231316.1"/>
    </source>
</evidence>
<evidence type="ECO:0000256" key="1">
    <source>
        <dbReference type="SAM" id="Phobius"/>
    </source>
</evidence>
<organism evidence="2 3">
    <name type="scientific">Hyalangium rubrum</name>
    <dbReference type="NCBI Taxonomy" id="3103134"/>
    <lineage>
        <taxon>Bacteria</taxon>
        <taxon>Pseudomonadati</taxon>
        <taxon>Myxococcota</taxon>
        <taxon>Myxococcia</taxon>
        <taxon>Myxococcales</taxon>
        <taxon>Cystobacterineae</taxon>
        <taxon>Archangiaceae</taxon>
        <taxon>Hyalangium</taxon>
    </lineage>
</organism>
<name>A0ABU5HDH7_9BACT</name>
<dbReference type="Proteomes" id="UP001291309">
    <property type="component" value="Unassembled WGS sequence"/>
</dbReference>
<keyword evidence="1" id="KW-0472">Membrane</keyword>
<protein>
    <submittedName>
        <fullName evidence="2">Uncharacterized protein</fullName>
    </submittedName>
</protein>
<keyword evidence="1" id="KW-1133">Transmembrane helix</keyword>
<keyword evidence="3" id="KW-1185">Reference proteome</keyword>
<gene>
    <name evidence="2" type="ORF">SYV04_33305</name>
</gene>
<sequence length="372" mass="42262">MSAEPLIFEKAHALCYRIYDIADEIDLEKARRVLAQDARRLKLSRENSQYIQLPNPPVAYELGRRVLALRGGPVTVDTTARLFDHGAASIVLAVPIPEGATLEQLTAIADELYDSQALEALASELIEGVRKTIAPAVRERRMWEQNESYTVLFVEHIRGTPSAEELLQRADLARLLLGEVGSRPLSRNESQAVTQHRFSYTVDDLVVLDWNSAFVYEPSGSRDIPDLLEIANAQLLEFRFYDEQLDGHISRIHDQVQTRRHGWTALFRSPYRNLVRETLTTLVDLNEFIERVENSLKIIGDFYLAKVYEAAVKRLRIPAWQSSVTRKHQLLAQTYGLLKGEVDTARSLTLEATIVALIVLEIAFAFLRVFEH</sequence>
<accession>A0ABU5HDH7</accession>